<protein>
    <submittedName>
        <fullName evidence="1">DUF1763-domain-containing protein</fullName>
    </submittedName>
</protein>
<keyword evidence="2" id="KW-1185">Reference proteome</keyword>
<dbReference type="OrthoDB" id="4392610at2759"/>
<proteinExistence type="predicted"/>
<dbReference type="Proteomes" id="UP000800041">
    <property type="component" value="Unassembled WGS sequence"/>
</dbReference>
<reference evidence="1" key="1">
    <citation type="journal article" date="2020" name="Stud. Mycol.">
        <title>101 Dothideomycetes genomes: a test case for predicting lifestyles and emergence of pathogens.</title>
        <authorList>
            <person name="Haridas S."/>
            <person name="Albert R."/>
            <person name="Binder M."/>
            <person name="Bloem J."/>
            <person name="Labutti K."/>
            <person name="Salamov A."/>
            <person name="Andreopoulos B."/>
            <person name="Baker S."/>
            <person name="Barry K."/>
            <person name="Bills G."/>
            <person name="Bluhm B."/>
            <person name="Cannon C."/>
            <person name="Castanera R."/>
            <person name="Culley D."/>
            <person name="Daum C."/>
            <person name="Ezra D."/>
            <person name="Gonzalez J."/>
            <person name="Henrissat B."/>
            <person name="Kuo A."/>
            <person name="Liang C."/>
            <person name="Lipzen A."/>
            <person name="Lutzoni F."/>
            <person name="Magnuson J."/>
            <person name="Mondo S."/>
            <person name="Nolan M."/>
            <person name="Ohm R."/>
            <person name="Pangilinan J."/>
            <person name="Park H.-J."/>
            <person name="Ramirez L."/>
            <person name="Alfaro M."/>
            <person name="Sun H."/>
            <person name="Tritt A."/>
            <person name="Yoshinaga Y."/>
            <person name="Zwiers L.-H."/>
            <person name="Turgeon B."/>
            <person name="Goodwin S."/>
            <person name="Spatafora J."/>
            <person name="Crous P."/>
            <person name="Grigoriev I."/>
        </authorList>
    </citation>
    <scope>NUCLEOTIDE SEQUENCE</scope>
    <source>
        <strain evidence="1">CBS 113979</strain>
    </source>
</reference>
<evidence type="ECO:0000313" key="2">
    <source>
        <dbReference type="Proteomes" id="UP000800041"/>
    </source>
</evidence>
<sequence>MAPTSHELSTAYRNLLRSSLQAIQYTRGPARKTMISRLRLGFRKPPASDFSQARIDRTVEFLQGAARSTGLEHKILKSLLFTWYGQEKWAQDRMRQSRTSGETGKYGKKQLRLNAYDGFEFALWMLNEKMGTCLR</sequence>
<evidence type="ECO:0000313" key="1">
    <source>
        <dbReference type="EMBL" id="KAF1990729.1"/>
    </source>
</evidence>
<dbReference type="EMBL" id="ML977141">
    <property type="protein sequence ID" value="KAF1990729.1"/>
    <property type="molecule type" value="Genomic_DNA"/>
</dbReference>
<dbReference type="AlphaFoldDB" id="A0A6G1HCI5"/>
<accession>A0A6G1HCI5</accession>
<organism evidence="1 2">
    <name type="scientific">Aulographum hederae CBS 113979</name>
    <dbReference type="NCBI Taxonomy" id="1176131"/>
    <lineage>
        <taxon>Eukaryota</taxon>
        <taxon>Fungi</taxon>
        <taxon>Dikarya</taxon>
        <taxon>Ascomycota</taxon>
        <taxon>Pezizomycotina</taxon>
        <taxon>Dothideomycetes</taxon>
        <taxon>Pleosporomycetidae</taxon>
        <taxon>Aulographales</taxon>
        <taxon>Aulographaceae</taxon>
    </lineage>
</organism>
<gene>
    <name evidence="1" type="ORF">K402DRAFT_202610</name>
</gene>
<name>A0A6G1HCI5_9PEZI</name>